<evidence type="ECO:0000313" key="2">
    <source>
        <dbReference type="Proteomes" id="UP001242010"/>
    </source>
</evidence>
<reference evidence="2" key="1">
    <citation type="journal article" date="2023" name="Int. J. Syst. Evol. Microbiol.">
        <title>Mesoterricola silvestris gen. nov., sp. nov., Mesoterricola sediminis sp. nov., Geothrix oryzae sp. nov., Geothrix edaphica sp. nov., Geothrix rubra sp. nov., and Geothrix limicola sp. nov., six novel members of Acidobacteriota isolated from soils.</title>
        <authorList>
            <person name="Itoh H."/>
            <person name="Sugisawa Y."/>
            <person name="Mise K."/>
            <person name="Xu Z."/>
            <person name="Kuniyasu M."/>
            <person name="Ushijima N."/>
            <person name="Kawano K."/>
            <person name="Kobayashi E."/>
            <person name="Shiratori Y."/>
            <person name="Masuda Y."/>
            <person name="Senoo K."/>
        </authorList>
    </citation>
    <scope>NUCLEOTIDE SEQUENCE [LARGE SCALE GENOMIC DNA]</scope>
    <source>
        <strain evidence="2">Red222</strain>
    </source>
</reference>
<organism evidence="1 2">
    <name type="scientific">Geothrix oryzae</name>
    <dbReference type="NCBI Taxonomy" id="2927975"/>
    <lineage>
        <taxon>Bacteria</taxon>
        <taxon>Pseudomonadati</taxon>
        <taxon>Acidobacteriota</taxon>
        <taxon>Holophagae</taxon>
        <taxon>Holophagales</taxon>
        <taxon>Holophagaceae</taxon>
        <taxon>Geothrix</taxon>
    </lineage>
</organism>
<dbReference type="Proteomes" id="UP001242010">
    <property type="component" value="Chromosome"/>
</dbReference>
<gene>
    <name evidence="1" type="ORF">GETHOR_08910</name>
</gene>
<dbReference type="Pfam" id="PF10096">
    <property type="entry name" value="DUF2334"/>
    <property type="match status" value="1"/>
</dbReference>
<dbReference type="EMBL" id="AP027079">
    <property type="protein sequence ID" value="BDU68790.1"/>
    <property type="molecule type" value="Genomic_DNA"/>
</dbReference>
<dbReference type="CDD" id="cd10923">
    <property type="entry name" value="CE4_COG5298"/>
    <property type="match status" value="1"/>
</dbReference>
<proteinExistence type="predicted"/>
<evidence type="ECO:0008006" key="3">
    <source>
        <dbReference type="Google" id="ProtNLM"/>
    </source>
</evidence>
<name>A0ABN6UW73_9BACT</name>
<evidence type="ECO:0000313" key="1">
    <source>
        <dbReference type="EMBL" id="BDU68790.1"/>
    </source>
</evidence>
<dbReference type="RefSeq" id="WP_286355426.1">
    <property type="nucleotide sequence ID" value="NZ_AP027079.1"/>
</dbReference>
<dbReference type="InterPro" id="IPR018763">
    <property type="entry name" value="DUF2334"/>
</dbReference>
<keyword evidence="2" id="KW-1185">Reference proteome</keyword>
<protein>
    <recommendedName>
        <fullName evidence="3">DUF2334 domain-containing protein</fullName>
    </recommendedName>
</protein>
<accession>A0ABN6UW73</accession>
<sequence length="495" mass="53898">MSGAALAASPNTLILYDSTGPWGFLGELYAQQTANLVSHFGTWKAIPVGTYVAGQMAGFTAVVYIGSTYDEPLPLAFLADVRATTIPVLWMYDNIWQLTAEFADFPGTTGWTWTGFDFSQIPSVQYKGTQLDRDLLNGGGIMGTTLADPSKAQALATAQRTDGTTIPWVVQSGQFYYFTEIPFSYVSPNDRYLAFADLLYAVYNPAAATRHRALVRIEDVGPDADPAELRAVADALFARAVPFSVAVYPGYRDPNGTYNGGVATSYDLVNRPTVVSALKYMQSRGGTLLMHGYTHQFSKLLNPYSGASADDFEFFIAHIDSANNVVYDGPVPGDSQVWATSRIKSGMNAFTRAGLTVPTIFEPPHYAASVPDYKAILALFPKRYDRGLYFGGILSGGAISYSRLNGQFFPYPVKDIYGSFVIPENLGNVEPVAFNNHPPRLPADILTTAQKNLVIRDGFASFFYHPYLGTPMLTEIVDGLKVQGWTFVAAGSITN</sequence>